<name>A0A9X3WXW5_9BACI</name>
<keyword evidence="1" id="KW-0472">Membrane</keyword>
<evidence type="ECO:0000313" key="3">
    <source>
        <dbReference type="EMBL" id="MDC3425384.1"/>
    </source>
</evidence>
<keyword evidence="4" id="KW-1185">Reference proteome</keyword>
<keyword evidence="1" id="KW-1133">Transmembrane helix</keyword>
<feature type="domain" description="Protein-glutamine gamma-glutamyltransferase-like C-terminal" evidence="2">
    <location>
        <begin position="131"/>
        <end position="195"/>
    </location>
</feature>
<dbReference type="InterPro" id="IPR025403">
    <property type="entry name" value="TgpA-like_C"/>
</dbReference>
<evidence type="ECO:0000313" key="4">
    <source>
        <dbReference type="Proteomes" id="UP001145050"/>
    </source>
</evidence>
<proteinExistence type="predicted"/>
<gene>
    <name evidence="3" type="ORF">NC797_12825</name>
</gene>
<accession>A0A9X3WXW5</accession>
<dbReference type="Proteomes" id="UP001145050">
    <property type="component" value="Unassembled WGS sequence"/>
</dbReference>
<keyword evidence="1" id="KW-0812">Transmembrane</keyword>
<dbReference type="RefSeq" id="WP_272437193.1">
    <property type="nucleotide sequence ID" value="NZ_JAMQKB010000014.1"/>
</dbReference>
<reference evidence="3" key="1">
    <citation type="submission" date="2022-06" db="EMBL/GenBank/DDBJ databases">
        <title>Aquibacillus sp. a new bacterium isolated from soil saline samples.</title>
        <authorList>
            <person name="Galisteo C."/>
            <person name="De La Haba R."/>
            <person name="Sanchez-Porro C."/>
            <person name="Ventosa A."/>
        </authorList>
    </citation>
    <scope>NUCLEOTIDE SEQUENCE</scope>
    <source>
        <strain evidence="3">3ASR75-11</strain>
    </source>
</reference>
<protein>
    <submittedName>
        <fullName evidence="3">DUF4129 domain-containing protein</fullName>
    </submittedName>
</protein>
<comment type="caution">
    <text evidence="3">The sequence shown here is derived from an EMBL/GenBank/DDBJ whole genome shotgun (WGS) entry which is preliminary data.</text>
</comment>
<dbReference type="Pfam" id="PF13559">
    <property type="entry name" value="DUF4129"/>
    <property type="match status" value="1"/>
</dbReference>
<organism evidence="3 4">
    <name type="scientific">Terrihalobacillus insolitus</name>
    <dbReference type="NCBI Taxonomy" id="2950438"/>
    <lineage>
        <taxon>Bacteria</taxon>
        <taxon>Bacillati</taxon>
        <taxon>Bacillota</taxon>
        <taxon>Bacilli</taxon>
        <taxon>Bacillales</taxon>
        <taxon>Bacillaceae</taxon>
        <taxon>Terrihalobacillus</taxon>
    </lineage>
</organism>
<dbReference type="EMBL" id="JAMQKB010000014">
    <property type="protein sequence ID" value="MDC3425384.1"/>
    <property type="molecule type" value="Genomic_DNA"/>
</dbReference>
<evidence type="ECO:0000259" key="2">
    <source>
        <dbReference type="Pfam" id="PF13559"/>
    </source>
</evidence>
<evidence type="ECO:0000256" key="1">
    <source>
        <dbReference type="SAM" id="Phobius"/>
    </source>
</evidence>
<feature type="transmembrane region" description="Helical" evidence="1">
    <location>
        <begin position="59"/>
        <end position="82"/>
    </location>
</feature>
<sequence>MLQENKARDELQAILDGQEYQKYYNDKSMIEIWWENVKEWLADLLAKWFPSIEASGNTAGAIMVGIVVAVVIVLLIVLVLLFRNRQRARTFRNHQPIQSINEMNWSYKQHLEEATKQEELGIYALSTRHLFLALLLYFHDKGWLEAKVWKTNWEYYDELLKVNQHRASAFYDLALLFEEVTYGERDLNHEEYDQYKSKIEKWLKDETRAG</sequence>
<dbReference type="AlphaFoldDB" id="A0A9X3WXW5"/>